<reference evidence="15" key="2">
    <citation type="submission" date="2023-01" db="EMBL/GenBank/DDBJ databases">
        <authorList>
            <person name="Petersen C."/>
        </authorList>
    </citation>
    <scope>NUCLEOTIDE SEQUENCE</scope>
    <source>
        <strain evidence="15">IBT 15450</strain>
    </source>
</reference>
<name>A0AAD6I7G9_PENCN</name>
<evidence type="ECO:0000256" key="6">
    <source>
        <dbReference type="ARBA" id="ARBA00022729"/>
    </source>
</evidence>
<evidence type="ECO:0000256" key="7">
    <source>
        <dbReference type="ARBA" id="ARBA00022801"/>
    </source>
</evidence>
<sequence>MLGSIYLVLAASLAVSQALQGSPATQTCSDPWARVSPAKGAVVVDNSASPYPGSLSTVQAGVDALNRTTTIPQTLFVFPGTYVEQVYIPRLKSNLTVQGYTCNSKGYEQNTATITYNLALINTTSDDKTATLRQWNPNTKVYNMNIVNTFGHILKNGQNLAVSAETTGQGYYGCQLIGYQDTLLAETGSQLYAKSLIVGAVDFIFGETALAWFEGIDIRTIATGCITASGRSSASNPSWYVISRSNVSGINDTIPAGTSNLGRPWGSFARVVFQETYLGNVVAAAGWKQWSTSTPNIANVTFAEYNNSGPGSVLEERPRADFSEQLTAPVSIQSILGENFKDECLV</sequence>
<comment type="function">
    <text evidence="12">Involved in maceration and soft-rotting of plant tissue.</text>
</comment>
<comment type="caution">
    <text evidence="15">The sequence shown here is derived from an EMBL/GenBank/DDBJ whole genome shotgun (WGS) entry which is preliminary data.</text>
</comment>
<evidence type="ECO:0000313" key="14">
    <source>
        <dbReference type="EMBL" id="KAJ6030933.1"/>
    </source>
</evidence>
<keyword evidence="6 12" id="KW-0732">Signal</keyword>
<evidence type="ECO:0000256" key="11">
    <source>
        <dbReference type="PROSITE-ProRule" id="PRU10040"/>
    </source>
</evidence>
<dbReference type="Pfam" id="PF01095">
    <property type="entry name" value="Pectinesterase"/>
    <property type="match status" value="1"/>
</dbReference>
<dbReference type="Proteomes" id="UP001219568">
    <property type="component" value="Unassembled WGS sequence"/>
</dbReference>
<feature type="chain" id="PRO_5044040659" description="Pectinesterase" evidence="12">
    <location>
        <begin position="19"/>
        <end position="346"/>
    </location>
</feature>
<evidence type="ECO:0000256" key="9">
    <source>
        <dbReference type="ARBA" id="ARBA00023316"/>
    </source>
</evidence>
<evidence type="ECO:0000256" key="10">
    <source>
        <dbReference type="ARBA" id="ARBA00047928"/>
    </source>
</evidence>
<dbReference type="InterPro" id="IPR033131">
    <property type="entry name" value="Pectinesterase_Asp_AS"/>
</dbReference>
<comment type="pathway">
    <text evidence="2 12">Glycan metabolism; pectin degradation; 2-dehydro-3-deoxy-D-gluconate from pectin: step 1/5.</text>
</comment>
<evidence type="ECO:0000256" key="2">
    <source>
        <dbReference type="ARBA" id="ARBA00005184"/>
    </source>
</evidence>
<dbReference type="AlphaFoldDB" id="A0AAD6I7G9"/>
<dbReference type="EMBL" id="JAQJZL010000010">
    <property type="protein sequence ID" value="KAJ6035312.1"/>
    <property type="molecule type" value="Genomic_DNA"/>
</dbReference>
<dbReference type="PANTHER" id="PTHR31321:SF127">
    <property type="entry name" value="PECTINESTERASE"/>
    <property type="match status" value="1"/>
</dbReference>
<dbReference type="InterPro" id="IPR011050">
    <property type="entry name" value="Pectin_lyase_fold/virulence"/>
</dbReference>
<dbReference type="GO" id="GO:0030599">
    <property type="term" value="F:pectinesterase activity"/>
    <property type="evidence" value="ECO:0007669"/>
    <property type="project" value="UniProtKB-UniRule"/>
</dbReference>
<dbReference type="EMBL" id="JAQJZL010000013">
    <property type="protein sequence ID" value="KAJ6030933.1"/>
    <property type="molecule type" value="Genomic_DNA"/>
</dbReference>
<comment type="subcellular location">
    <subcellularLocation>
        <location evidence="1 12">Secreted</location>
    </subcellularLocation>
</comment>
<evidence type="ECO:0000256" key="12">
    <source>
        <dbReference type="RuleBase" id="RU000589"/>
    </source>
</evidence>
<dbReference type="Gene3D" id="2.160.20.10">
    <property type="entry name" value="Single-stranded right-handed beta-helix, Pectin lyase-like"/>
    <property type="match status" value="1"/>
</dbReference>
<gene>
    <name evidence="15" type="ORF">N7460_009487</name>
    <name evidence="14" type="ORF">N7460_009995</name>
</gene>
<keyword evidence="16" id="KW-1185">Reference proteome</keyword>
<accession>A0AAD6I7G9</accession>
<feature type="active site" evidence="11">
    <location>
        <position position="202"/>
    </location>
</feature>
<evidence type="ECO:0000256" key="1">
    <source>
        <dbReference type="ARBA" id="ARBA00004613"/>
    </source>
</evidence>
<evidence type="ECO:0000313" key="15">
    <source>
        <dbReference type="EMBL" id="KAJ6035312.1"/>
    </source>
</evidence>
<keyword evidence="8 12" id="KW-0063">Aspartyl esterase</keyword>
<keyword evidence="5 12" id="KW-0964">Secreted</keyword>
<keyword evidence="9 12" id="KW-0961">Cell wall biogenesis/degradation</keyword>
<dbReference type="SUPFAM" id="SSF51126">
    <property type="entry name" value="Pectin lyase-like"/>
    <property type="match status" value="1"/>
</dbReference>
<evidence type="ECO:0000259" key="13">
    <source>
        <dbReference type="Pfam" id="PF01095"/>
    </source>
</evidence>
<dbReference type="InterPro" id="IPR000070">
    <property type="entry name" value="Pectinesterase_cat"/>
</dbReference>
<evidence type="ECO:0000256" key="4">
    <source>
        <dbReference type="ARBA" id="ARBA00013229"/>
    </source>
</evidence>
<dbReference type="GO" id="GO:0005576">
    <property type="term" value="C:extracellular region"/>
    <property type="evidence" value="ECO:0007669"/>
    <property type="project" value="UniProtKB-SubCell"/>
</dbReference>
<dbReference type="FunFam" id="2.160.20.10:FF:000014">
    <property type="entry name" value="Pectinesterase"/>
    <property type="match status" value="1"/>
</dbReference>
<evidence type="ECO:0000313" key="16">
    <source>
        <dbReference type="Proteomes" id="UP001219568"/>
    </source>
</evidence>
<reference evidence="15" key="1">
    <citation type="journal article" date="2023" name="IMA Fungus">
        <title>Comparative genomic study of the Penicillium genus elucidates a diverse pangenome and 15 lateral gene transfer events.</title>
        <authorList>
            <person name="Petersen C."/>
            <person name="Sorensen T."/>
            <person name="Nielsen M.R."/>
            <person name="Sondergaard T.E."/>
            <person name="Sorensen J.L."/>
            <person name="Fitzpatrick D.A."/>
            <person name="Frisvad J.C."/>
            <person name="Nielsen K.L."/>
        </authorList>
    </citation>
    <scope>NUCLEOTIDE SEQUENCE</scope>
    <source>
        <strain evidence="15">IBT 15450</strain>
    </source>
</reference>
<feature type="domain" description="Pectinesterase catalytic" evidence="13">
    <location>
        <begin position="53"/>
        <end position="317"/>
    </location>
</feature>
<evidence type="ECO:0000256" key="5">
    <source>
        <dbReference type="ARBA" id="ARBA00022525"/>
    </source>
</evidence>
<evidence type="ECO:0000256" key="8">
    <source>
        <dbReference type="ARBA" id="ARBA00023085"/>
    </source>
</evidence>
<protein>
    <recommendedName>
        <fullName evidence="4 12">Pectinesterase</fullName>
        <ecNumber evidence="4 12">3.1.1.11</ecNumber>
    </recommendedName>
</protein>
<organism evidence="15 16">
    <name type="scientific">Penicillium canescens</name>
    <dbReference type="NCBI Taxonomy" id="5083"/>
    <lineage>
        <taxon>Eukaryota</taxon>
        <taxon>Fungi</taxon>
        <taxon>Dikarya</taxon>
        <taxon>Ascomycota</taxon>
        <taxon>Pezizomycotina</taxon>
        <taxon>Eurotiomycetes</taxon>
        <taxon>Eurotiomycetidae</taxon>
        <taxon>Eurotiales</taxon>
        <taxon>Aspergillaceae</taxon>
        <taxon>Penicillium</taxon>
    </lineage>
</organism>
<feature type="signal peptide" evidence="12">
    <location>
        <begin position="1"/>
        <end position="18"/>
    </location>
</feature>
<dbReference type="PROSITE" id="PS00503">
    <property type="entry name" value="PECTINESTERASE_2"/>
    <property type="match status" value="1"/>
</dbReference>
<keyword evidence="7 12" id="KW-0378">Hydrolase</keyword>
<comment type="similarity">
    <text evidence="3">Belongs to the pectinesterase family.</text>
</comment>
<comment type="catalytic activity">
    <reaction evidence="10 12">
        <text>[(1-&gt;4)-alpha-D-galacturonosyl methyl ester](n) + n H2O = [(1-&gt;4)-alpha-D-galacturonosyl](n) + n methanol + n H(+)</text>
        <dbReference type="Rhea" id="RHEA:22380"/>
        <dbReference type="Rhea" id="RHEA-COMP:14570"/>
        <dbReference type="Rhea" id="RHEA-COMP:14573"/>
        <dbReference type="ChEBI" id="CHEBI:15377"/>
        <dbReference type="ChEBI" id="CHEBI:15378"/>
        <dbReference type="ChEBI" id="CHEBI:17790"/>
        <dbReference type="ChEBI" id="CHEBI:140522"/>
        <dbReference type="ChEBI" id="CHEBI:140523"/>
        <dbReference type="EC" id="3.1.1.11"/>
    </reaction>
</comment>
<dbReference type="EC" id="3.1.1.11" evidence="4 12"/>
<proteinExistence type="inferred from homology"/>
<dbReference type="GO" id="GO:0042545">
    <property type="term" value="P:cell wall modification"/>
    <property type="evidence" value="ECO:0007669"/>
    <property type="project" value="UniProtKB-UniRule"/>
</dbReference>
<dbReference type="GO" id="GO:0045490">
    <property type="term" value="P:pectin catabolic process"/>
    <property type="evidence" value="ECO:0007669"/>
    <property type="project" value="UniProtKB-UniRule"/>
</dbReference>
<evidence type="ECO:0000256" key="3">
    <source>
        <dbReference type="ARBA" id="ARBA00008891"/>
    </source>
</evidence>
<dbReference type="PANTHER" id="PTHR31321">
    <property type="entry name" value="ACYL-COA THIOESTER HYDROLASE YBHC-RELATED"/>
    <property type="match status" value="1"/>
</dbReference>
<dbReference type="InterPro" id="IPR012334">
    <property type="entry name" value="Pectin_lyas_fold"/>
</dbReference>